<protein>
    <submittedName>
        <fullName evidence="1">Uncharacterized protein</fullName>
    </submittedName>
</protein>
<gene>
    <name evidence="1" type="ORF">BD847_0761</name>
</gene>
<evidence type="ECO:0000313" key="2">
    <source>
        <dbReference type="Proteomes" id="UP000257004"/>
    </source>
</evidence>
<reference evidence="1 2" key="1">
    <citation type="submission" date="2018-07" db="EMBL/GenBank/DDBJ databases">
        <title>Genomic Encyclopedia of Archaeal and Bacterial Type Strains, Phase II (KMG-II): from individual species to whole genera.</title>
        <authorList>
            <person name="Goeker M."/>
        </authorList>
    </citation>
    <scope>NUCLEOTIDE SEQUENCE [LARGE SCALE GENOMIC DNA]</scope>
    <source>
        <strain evidence="1 2">DSM 25795</strain>
    </source>
</reference>
<sequence>MKVCVYIFLFAVVFRPAFPFLDYLINYHYITTELCENKNVPEQHCNGKCHLKKELAKAYKNDTPSSNEKKSETAEIVVLFLVKIPVFSFEKNAETVLKVNSDYKNLYSHIEPHTVFKPPIFSC</sequence>
<dbReference type="Proteomes" id="UP000257004">
    <property type="component" value="Unassembled WGS sequence"/>
</dbReference>
<dbReference type="EMBL" id="QRDQ01000007">
    <property type="protein sequence ID" value="RED26836.1"/>
    <property type="molecule type" value="Genomic_DNA"/>
</dbReference>
<comment type="caution">
    <text evidence="1">The sequence shown here is derived from an EMBL/GenBank/DDBJ whole genome shotgun (WGS) entry which is preliminary data.</text>
</comment>
<organism evidence="1 2">
    <name type="scientific">Flavobacterium cutihirudinis</name>
    <dbReference type="NCBI Taxonomy" id="1265740"/>
    <lineage>
        <taxon>Bacteria</taxon>
        <taxon>Pseudomonadati</taxon>
        <taxon>Bacteroidota</taxon>
        <taxon>Flavobacteriia</taxon>
        <taxon>Flavobacteriales</taxon>
        <taxon>Flavobacteriaceae</taxon>
        <taxon>Flavobacterium</taxon>
    </lineage>
</organism>
<evidence type="ECO:0000313" key="1">
    <source>
        <dbReference type="EMBL" id="RED26836.1"/>
    </source>
</evidence>
<name>A0A3D9G0S0_9FLAO</name>
<dbReference type="AlphaFoldDB" id="A0A3D9G0S0"/>
<accession>A0A3D9G0S0</accession>
<keyword evidence="2" id="KW-1185">Reference proteome</keyword>
<proteinExistence type="predicted"/>
<dbReference type="OrthoDB" id="980645at2"/>
<dbReference type="RefSeq" id="WP_115886913.1">
    <property type="nucleotide sequence ID" value="NZ_QRDQ01000007.1"/>
</dbReference>